<feature type="compositionally biased region" description="Polar residues" evidence="9">
    <location>
        <begin position="254"/>
        <end position="265"/>
    </location>
</feature>
<dbReference type="PROSITE" id="PS50011">
    <property type="entry name" value="PROTEIN_KINASE_DOM"/>
    <property type="match status" value="1"/>
</dbReference>
<feature type="domain" description="Protein kinase" evidence="10">
    <location>
        <begin position="92"/>
        <end position="493"/>
    </location>
</feature>
<keyword evidence="6 7" id="KW-0067">ATP-binding</keyword>
<dbReference type="SMART" id="SM00220">
    <property type="entry name" value="S_TKc"/>
    <property type="match status" value="1"/>
</dbReference>
<dbReference type="PROSITE" id="PS00108">
    <property type="entry name" value="PROTEIN_KINASE_ST"/>
    <property type="match status" value="1"/>
</dbReference>
<keyword evidence="2 8" id="KW-0723">Serine/threonine-protein kinase</keyword>
<gene>
    <name evidence="11" type="ORF">EGW08_008319</name>
</gene>
<reference evidence="11 12" key="1">
    <citation type="submission" date="2019-01" db="EMBL/GenBank/DDBJ databases">
        <title>A draft genome assembly of the solar-powered sea slug Elysia chlorotica.</title>
        <authorList>
            <person name="Cai H."/>
            <person name="Li Q."/>
            <person name="Fang X."/>
            <person name="Li J."/>
            <person name="Curtis N.E."/>
            <person name="Altenburger A."/>
            <person name="Shibata T."/>
            <person name="Feng M."/>
            <person name="Maeda T."/>
            <person name="Schwartz J.A."/>
            <person name="Shigenobu S."/>
            <person name="Lundholm N."/>
            <person name="Nishiyama T."/>
            <person name="Yang H."/>
            <person name="Hasebe M."/>
            <person name="Li S."/>
            <person name="Pierce S.K."/>
            <person name="Wang J."/>
        </authorList>
    </citation>
    <scope>NUCLEOTIDE SEQUENCE [LARGE SCALE GENOMIC DNA]</scope>
    <source>
        <strain evidence="11">EC2010</strain>
        <tissue evidence="11">Whole organism of an adult</tissue>
    </source>
</reference>
<name>A0A433TQN5_ELYCH</name>
<evidence type="ECO:0000259" key="10">
    <source>
        <dbReference type="PROSITE" id="PS50011"/>
    </source>
</evidence>
<dbReference type="SUPFAM" id="SSF56112">
    <property type="entry name" value="Protein kinase-like (PK-like)"/>
    <property type="match status" value="1"/>
</dbReference>
<evidence type="ECO:0000256" key="8">
    <source>
        <dbReference type="RuleBase" id="RU000304"/>
    </source>
</evidence>
<evidence type="ECO:0000256" key="5">
    <source>
        <dbReference type="ARBA" id="ARBA00022777"/>
    </source>
</evidence>
<comment type="caution">
    <text evidence="11">The sequence shown here is derived from an EMBL/GenBank/DDBJ whole genome shotgun (WGS) entry which is preliminary data.</text>
</comment>
<dbReference type="PANTHER" id="PTHR44167:SF23">
    <property type="entry name" value="CDC7 KINASE, ISOFORM A-RELATED"/>
    <property type="match status" value="1"/>
</dbReference>
<feature type="binding site" evidence="7">
    <location>
        <position position="124"/>
    </location>
    <ligand>
        <name>ATP</name>
        <dbReference type="ChEBI" id="CHEBI:30616"/>
    </ligand>
</feature>
<dbReference type="GO" id="GO:0005634">
    <property type="term" value="C:nucleus"/>
    <property type="evidence" value="ECO:0007669"/>
    <property type="project" value="TreeGrafter"/>
</dbReference>
<evidence type="ECO:0000256" key="6">
    <source>
        <dbReference type="ARBA" id="ARBA00022840"/>
    </source>
</evidence>
<keyword evidence="5" id="KW-0418">Kinase</keyword>
<evidence type="ECO:0000256" key="1">
    <source>
        <dbReference type="ARBA" id="ARBA00012513"/>
    </source>
</evidence>
<evidence type="ECO:0000256" key="3">
    <source>
        <dbReference type="ARBA" id="ARBA00022679"/>
    </source>
</evidence>
<dbReference type="InterPro" id="IPR011009">
    <property type="entry name" value="Kinase-like_dom_sf"/>
</dbReference>
<dbReference type="GO" id="GO:0044773">
    <property type="term" value="P:mitotic DNA damage checkpoint signaling"/>
    <property type="evidence" value="ECO:0007669"/>
    <property type="project" value="TreeGrafter"/>
</dbReference>
<dbReference type="Gene3D" id="1.10.510.10">
    <property type="entry name" value="Transferase(Phosphotransferase) domain 1"/>
    <property type="match status" value="2"/>
</dbReference>
<dbReference type="EC" id="2.7.11.1" evidence="1"/>
<dbReference type="GO" id="GO:0004674">
    <property type="term" value="F:protein serine/threonine kinase activity"/>
    <property type="evidence" value="ECO:0007669"/>
    <property type="project" value="UniProtKB-KW"/>
</dbReference>
<dbReference type="OrthoDB" id="10020333at2759"/>
<dbReference type="STRING" id="188477.A0A433TQN5"/>
<evidence type="ECO:0000256" key="7">
    <source>
        <dbReference type="PROSITE-ProRule" id="PRU10141"/>
    </source>
</evidence>
<dbReference type="PROSITE" id="PS00107">
    <property type="entry name" value="PROTEIN_KINASE_ATP"/>
    <property type="match status" value="1"/>
</dbReference>
<evidence type="ECO:0000313" key="12">
    <source>
        <dbReference type="Proteomes" id="UP000271974"/>
    </source>
</evidence>
<comment type="similarity">
    <text evidence="8">Belongs to the protein kinase superfamily.</text>
</comment>
<dbReference type="InterPro" id="IPR000719">
    <property type="entry name" value="Prot_kinase_dom"/>
</dbReference>
<dbReference type="InterPro" id="IPR017441">
    <property type="entry name" value="Protein_kinase_ATP_BS"/>
</dbReference>
<sequence length="499" mass="55570">MNAAQSAEQLESSKTSEIDFGSNQAQGVDQNQSQINACQMEIANTKQQASPVASKAKAADEWQYIDMPSSPCEIEEEIESLYKNVPEVANHFTIVEKIGEGAFSSVFLARLKHYPEVSEMFALKHILPTTHPARIENELRCLLKLGGQDNVMGVKLCLRNKDNVVIVMDYFPHDKFQDILSVMSTSEARDYMRNLLIALRQVHQYKVIHRDVKPSNFLYNRERKRYALVDFGLASGHFLIDRDGEKIGRKNESPKSCTAPSSSHATRVPLSPSKANINQSNRVNKFADKWKHPSAYSSNDATIIDPVDKWKHPSANSAKEATIICGSIMLCQSISGEVWFVRLPGEAANLLAVCCKVKLSHSVKYPGPVLNLAAHTIVRRSFVLGPVHNISYIVLMLDVKTNSTKLNSIFSPGKALTLSEVLPALDLRTTCLKLRSSQMTSRTGPCDPGHQPSDLVHEWSSMSQDAFHLLTRMLDPNPSTRITAEQALKHPYFAESKPS</sequence>
<keyword evidence="3" id="KW-0808">Transferase</keyword>
<evidence type="ECO:0000256" key="9">
    <source>
        <dbReference type="SAM" id="MobiDB-lite"/>
    </source>
</evidence>
<dbReference type="InterPro" id="IPR008271">
    <property type="entry name" value="Ser/Thr_kinase_AS"/>
</dbReference>
<dbReference type="PANTHER" id="PTHR44167">
    <property type="entry name" value="OVARIAN-SPECIFIC SERINE/THREONINE-PROTEIN KINASE LOK-RELATED"/>
    <property type="match status" value="1"/>
</dbReference>
<dbReference type="Gene3D" id="3.30.200.20">
    <property type="entry name" value="Phosphorylase Kinase, domain 1"/>
    <property type="match status" value="1"/>
</dbReference>
<proteinExistence type="inferred from homology"/>
<accession>A0A433TQN5</accession>
<evidence type="ECO:0000256" key="4">
    <source>
        <dbReference type="ARBA" id="ARBA00022741"/>
    </source>
</evidence>
<keyword evidence="4 7" id="KW-0547">Nucleotide-binding</keyword>
<dbReference type="GO" id="GO:0005524">
    <property type="term" value="F:ATP binding"/>
    <property type="evidence" value="ECO:0007669"/>
    <property type="project" value="UniProtKB-UniRule"/>
</dbReference>
<feature type="region of interest" description="Disordered" evidence="9">
    <location>
        <begin position="245"/>
        <end position="274"/>
    </location>
</feature>
<dbReference type="Pfam" id="PF00069">
    <property type="entry name" value="Pkinase"/>
    <property type="match status" value="1"/>
</dbReference>
<evidence type="ECO:0000313" key="11">
    <source>
        <dbReference type="EMBL" id="RUS83905.1"/>
    </source>
</evidence>
<organism evidence="11 12">
    <name type="scientific">Elysia chlorotica</name>
    <name type="common">Eastern emerald elysia</name>
    <name type="synonym">Sea slug</name>
    <dbReference type="NCBI Taxonomy" id="188477"/>
    <lineage>
        <taxon>Eukaryota</taxon>
        <taxon>Metazoa</taxon>
        <taxon>Spiralia</taxon>
        <taxon>Lophotrochozoa</taxon>
        <taxon>Mollusca</taxon>
        <taxon>Gastropoda</taxon>
        <taxon>Heterobranchia</taxon>
        <taxon>Euthyneura</taxon>
        <taxon>Panpulmonata</taxon>
        <taxon>Sacoglossa</taxon>
        <taxon>Placobranchoidea</taxon>
        <taxon>Plakobranchidae</taxon>
        <taxon>Elysia</taxon>
    </lineage>
</organism>
<protein>
    <recommendedName>
        <fullName evidence="1">non-specific serine/threonine protein kinase</fullName>
        <ecNumber evidence="1">2.7.11.1</ecNumber>
    </recommendedName>
</protein>
<evidence type="ECO:0000256" key="2">
    <source>
        <dbReference type="ARBA" id="ARBA00022527"/>
    </source>
</evidence>
<dbReference type="AlphaFoldDB" id="A0A433TQN5"/>
<feature type="region of interest" description="Disordered" evidence="9">
    <location>
        <begin position="1"/>
        <end position="29"/>
    </location>
</feature>
<dbReference type="Proteomes" id="UP000271974">
    <property type="component" value="Unassembled WGS sequence"/>
</dbReference>
<dbReference type="EMBL" id="RQTK01000225">
    <property type="protein sequence ID" value="RUS83905.1"/>
    <property type="molecule type" value="Genomic_DNA"/>
</dbReference>
<keyword evidence="12" id="KW-1185">Reference proteome</keyword>